<reference evidence="1" key="1">
    <citation type="journal article" date="2019" name="bioRxiv">
        <title>The Genome of the Zebra Mussel, Dreissena polymorpha: A Resource for Invasive Species Research.</title>
        <authorList>
            <person name="McCartney M.A."/>
            <person name="Auch B."/>
            <person name="Kono T."/>
            <person name="Mallez S."/>
            <person name="Zhang Y."/>
            <person name="Obille A."/>
            <person name="Becker A."/>
            <person name="Abrahante J.E."/>
            <person name="Garbe J."/>
            <person name="Badalamenti J.P."/>
            <person name="Herman A."/>
            <person name="Mangelson H."/>
            <person name="Liachko I."/>
            <person name="Sullivan S."/>
            <person name="Sone E.D."/>
            <person name="Koren S."/>
            <person name="Silverstein K.A.T."/>
            <person name="Beckman K.B."/>
            <person name="Gohl D.M."/>
        </authorList>
    </citation>
    <scope>NUCLEOTIDE SEQUENCE</scope>
    <source>
        <strain evidence="1">Duluth1</strain>
        <tissue evidence="1">Whole animal</tissue>
    </source>
</reference>
<accession>A0A9D3Y8F0</accession>
<dbReference type="Proteomes" id="UP000828390">
    <property type="component" value="Unassembled WGS sequence"/>
</dbReference>
<evidence type="ECO:0000313" key="2">
    <source>
        <dbReference type="Proteomes" id="UP000828390"/>
    </source>
</evidence>
<reference evidence="1" key="2">
    <citation type="submission" date="2020-11" db="EMBL/GenBank/DDBJ databases">
        <authorList>
            <person name="McCartney M.A."/>
            <person name="Auch B."/>
            <person name="Kono T."/>
            <person name="Mallez S."/>
            <person name="Becker A."/>
            <person name="Gohl D.M."/>
            <person name="Silverstein K.A.T."/>
            <person name="Koren S."/>
            <person name="Bechman K.B."/>
            <person name="Herman A."/>
            <person name="Abrahante J.E."/>
            <person name="Garbe J."/>
        </authorList>
    </citation>
    <scope>NUCLEOTIDE SEQUENCE</scope>
    <source>
        <strain evidence="1">Duluth1</strain>
        <tissue evidence="1">Whole animal</tissue>
    </source>
</reference>
<sequence length="145" mass="17291">MSSKATWPKECHTRPSEVRKTITSSRLRTVIRGKLGQLRNVIRGKRQIQIGLRRLIKGKVEKGMSRDTNWNKECQNRQIQIGLRNVIRDTNWAKEYINWTKESHECHKRQIQKASWTKEYANWTKECHTRQRKIGLRNVIRGKLD</sequence>
<protein>
    <submittedName>
        <fullName evidence="1">Uncharacterized protein</fullName>
    </submittedName>
</protein>
<comment type="caution">
    <text evidence="1">The sequence shown here is derived from an EMBL/GenBank/DDBJ whole genome shotgun (WGS) entry which is preliminary data.</text>
</comment>
<organism evidence="1 2">
    <name type="scientific">Dreissena polymorpha</name>
    <name type="common">Zebra mussel</name>
    <name type="synonym">Mytilus polymorpha</name>
    <dbReference type="NCBI Taxonomy" id="45954"/>
    <lineage>
        <taxon>Eukaryota</taxon>
        <taxon>Metazoa</taxon>
        <taxon>Spiralia</taxon>
        <taxon>Lophotrochozoa</taxon>
        <taxon>Mollusca</taxon>
        <taxon>Bivalvia</taxon>
        <taxon>Autobranchia</taxon>
        <taxon>Heteroconchia</taxon>
        <taxon>Euheterodonta</taxon>
        <taxon>Imparidentia</taxon>
        <taxon>Neoheterodontei</taxon>
        <taxon>Myida</taxon>
        <taxon>Dreissenoidea</taxon>
        <taxon>Dreissenidae</taxon>
        <taxon>Dreissena</taxon>
    </lineage>
</organism>
<evidence type="ECO:0000313" key="1">
    <source>
        <dbReference type="EMBL" id="KAH3695803.1"/>
    </source>
</evidence>
<proteinExistence type="predicted"/>
<name>A0A9D3Y8F0_DREPO</name>
<keyword evidence="2" id="KW-1185">Reference proteome</keyword>
<gene>
    <name evidence="1" type="ORF">DPMN_083262</name>
</gene>
<dbReference type="EMBL" id="JAIWYP010000016">
    <property type="protein sequence ID" value="KAH3695803.1"/>
    <property type="molecule type" value="Genomic_DNA"/>
</dbReference>
<dbReference type="AlphaFoldDB" id="A0A9D3Y8F0"/>